<dbReference type="Proteomes" id="UP000231203">
    <property type="component" value="Unassembled WGS sequence"/>
</dbReference>
<keyword evidence="1" id="KW-0732">Signal</keyword>
<evidence type="ECO:0000259" key="2">
    <source>
        <dbReference type="Pfam" id="PF07589"/>
    </source>
</evidence>
<sequence length="210" mass="23455">MKKLLSTLASITALLLFAAAANALPIEGQQIRYTDAGPRIQLGDNSWVRGGLFSWQVEESGETFTSFCLERQQNIFPDISYEVKGISDSEISKQTNWLFSNYAEGNLDITGLDQDQIEKNMQVLVWFFEEEITESQYNYYAGNNSSVTAWFALADTNAINWVNNDRVKAINLGTEAQDQLVYNTAHAPEPSTMVLFGIGLIGTAGFCRRK</sequence>
<name>A0A2G6MSP2_9BACT</name>
<dbReference type="InterPro" id="IPR013424">
    <property type="entry name" value="Ice-binding_C"/>
</dbReference>
<accession>A0A2G6MSP2</accession>
<proteinExistence type="predicted"/>
<organism evidence="3 4">
    <name type="scientific">Desulfobacter postgatei</name>
    <dbReference type="NCBI Taxonomy" id="2293"/>
    <lineage>
        <taxon>Bacteria</taxon>
        <taxon>Pseudomonadati</taxon>
        <taxon>Thermodesulfobacteriota</taxon>
        <taxon>Desulfobacteria</taxon>
        <taxon>Desulfobacterales</taxon>
        <taxon>Desulfobacteraceae</taxon>
        <taxon>Desulfobacter</taxon>
    </lineage>
</organism>
<reference evidence="3 4" key="1">
    <citation type="submission" date="2017-10" db="EMBL/GenBank/DDBJ databases">
        <title>Novel microbial diversity and functional potential in the marine mammal oral microbiome.</title>
        <authorList>
            <person name="Dudek N.K."/>
            <person name="Sun C.L."/>
            <person name="Burstein D."/>
            <person name="Kantor R.S."/>
            <person name="Aliaga Goltsman D.S."/>
            <person name="Bik E.M."/>
            <person name="Thomas B.C."/>
            <person name="Banfield J.F."/>
            <person name="Relman D.A."/>
        </authorList>
    </citation>
    <scope>NUCLEOTIDE SEQUENCE [LARGE SCALE GENOMIC DNA]</scope>
    <source>
        <strain evidence="3">DOLJORAL78_47_202</strain>
    </source>
</reference>
<feature type="signal peptide" evidence="1">
    <location>
        <begin position="1"/>
        <end position="23"/>
    </location>
</feature>
<gene>
    <name evidence="3" type="ORF">CSA25_01975</name>
</gene>
<comment type="caution">
    <text evidence="3">The sequence shown here is derived from an EMBL/GenBank/DDBJ whole genome shotgun (WGS) entry which is preliminary data.</text>
</comment>
<dbReference type="NCBIfam" id="TIGR02595">
    <property type="entry name" value="PEP_CTERM"/>
    <property type="match status" value="1"/>
</dbReference>
<dbReference type="EMBL" id="PDTI01000016">
    <property type="protein sequence ID" value="PIE63113.1"/>
    <property type="molecule type" value="Genomic_DNA"/>
</dbReference>
<feature type="domain" description="Ice-binding protein C-terminal" evidence="2">
    <location>
        <begin position="187"/>
        <end position="209"/>
    </location>
</feature>
<evidence type="ECO:0000256" key="1">
    <source>
        <dbReference type="SAM" id="SignalP"/>
    </source>
</evidence>
<protein>
    <recommendedName>
        <fullName evidence="2">Ice-binding protein C-terminal domain-containing protein</fullName>
    </recommendedName>
</protein>
<dbReference type="AlphaFoldDB" id="A0A2G6MSP2"/>
<dbReference type="Pfam" id="PF07589">
    <property type="entry name" value="PEP-CTERM"/>
    <property type="match status" value="1"/>
</dbReference>
<evidence type="ECO:0000313" key="4">
    <source>
        <dbReference type="Proteomes" id="UP000231203"/>
    </source>
</evidence>
<evidence type="ECO:0000313" key="3">
    <source>
        <dbReference type="EMBL" id="PIE63113.1"/>
    </source>
</evidence>
<feature type="chain" id="PRO_5013761528" description="Ice-binding protein C-terminal domain-containing protein" evidence="1">
    <location>
        <begin position="24"/>
        <end position="210"/>
    </location>
</feature>